<keyword evidence="1" id="KW-0732">Signal</keyword>
<evidence type="ECO:0000313" key="3">
    <source>
        <dbReference type="EMBL" id="JAG07696.1"/>
    </source>
</evidence>
<feature type="signal peptide" evidence="1">
    <location>
        <begin position="1"/>
        <end position="24"/>
    </location>
</feature>
<reference evidence="3" key="1">
    <citation type="journal article" date="2014" name="PLoS ONE">
        <title>Transcriptome-Based Identification of ABC Transporters in the Western Tarnished Plant Bug Lygus hesperus.</title>
        <authorList>
            <person name="Hull J.J."/>
            <person name="Chaney K."/>
            <person name="Geib S.M."/>
            <person name="Fabrick J.A."/>
            <person name="Brent C.S."/>
            <person name="Walsh D."/>
            <person name="Lavine L.C."/>
        </authorList>
    </citation>
    <scope>NUCLEOTIDE SEQUENCE</scope>
</reference>
<dbReference type="Gene3D" id="2.40.10.10">
    <property type="entry name" value="Trypsin-like serine proteases"/>
    <property type="match status" value="1"/>
</dbReference>
<evidence type="ECO:0000259" key="2">
    <source>
        <dbReference type="Pfam" id="PF00089"/>
    </source>
</evidence>
<name>A0A0A9WJW4_LYGHE</name>
<evidence type="ECO:0000313" key="4">
    <source>
        <dbReference type="EMBL" id="JAG48873.1"/>
    </source>
</evidence>
<dbReference type="Pfam" id="PF00089">
    <property type="entry name" value="Trypsin"/>
    <property type="match status" value="1"/>
</dbReference>
<dbReference type="GO" id="GO:0006508">
    <property type="term" value="P:proteolysis"/>
    <property type="evidence" value="ECO:0007669"/>
    <property type="project" value="UniProtKB-KW"/>
</dbReference>
<feature type="domain" description="Peptidase S1" evidence="2">
    <location>
        <begin position="239"/>
        <end position="333"/>
    </location>
</feature>
<reference evidence="4" key="3">
    <citation type="submission" date="2014-09" db="EMBL/GenBank/DDBJ databases">
        <authorList>
            <person name="Magalhaes I.L.F."/>
            <person name="Oliveira U."/>
            <person name="Santos F.R."/>
            <person name="Vidigal T.H.D.A."/>
            <person name="Brescovit A.D."/>
            <person name="Santos A.J."/>
        </authorList>
    </citation>
    <scope>NUCLEOTIDE SEQUENCE</scope>
</reference>
<gene>
    <name evidence="3" type="primary">Prss52</name>
    <name evidence="3" type="ORF">CM83_4160</name>
</gene>
<dbReference type="GO" id="GO:0004252">
    <property type="term" value="F:serine-type endopeptidase activity"/>
    <property type="evidence" value="ECO:0007669"/>
    <property type="project" value="InterPro"/>
</dbReference>
<reference evidence="3" key="2">
    <citation type="submission" date="2014-07" db="EMBL/GenBank/DDBJ databases">
        <authorList>
            <person name="Hull J."/>
        </authorList>
    </citation>
    <scope>NUCLEOTIDE SEQUENCE</scope>
</reference>
<dbReference type="InterPro" id="IPR001254">
    <property type="entry name" value="Trypsin_dom"/>
</dbReference>
<accession>A0A0A9WJW4</accession>
<keyword evidence="3" id="KW-0378">Hydrolase</keyword>
<keyword evidence="3" id="KW-0645">Protease</keyword>
<organism evidence="3">
    <name type="scientific">Lygus hesperus</name>
    <name type="common">Western plant bug</name>
    <dbReference type="NCBI Taxonomy" id="30085"/>
    <lineage>
        <taxon>Eukaryota</taxon>
        <taxon>Metazoa</taxon>
        <taxon>Ecdysozoa</taxon>
        <taxon>Arthropoda</taxon>
        <taxon>Hexapoda</taxon>
        <taxon>Insecta</taxon>
        <taxon>Pterygota</taxon>
        <taxon>Neoptera</taxon>
        <taxon>Paraneoptera</taxon>
        <taxon>Hemiptera</taxon>
        <taxon>Heteroptera</taxon>
        <taxon>Panheteroptera</taxon>
        <taxon>Cimicomorpha</taxon>
        <taxon>Miridae</taxon>
        <taxon>Mirini</taxon>
        <taxon>Lygus</taxon>
    </lineage>
</organism>
<dbReference type="InterPro" id="IPR009003">
    <property type="entry name" value="Peptidase_S1_PA"/>
</dbReference>
<dbReference type="AlphaFoldDB" id="A0A0A9WJW4"/>
<sequence>MASTNLFDVSALLFWILVASQVSSRPQEREKRAIVGYPGSIYSFPYLCTLAYGTTKAVHYVSACTIVQKKFAVASLDSMNVKVADDVIVHGVKFWYQAIFNLHVLTGPFQLYPNVRSDWSEKDAPVIHDKTKTRDHYADVSKLINLHIPIVENLESENISSVKRNQDSFDDLIFGAYGLALNIGLLETVGFVWSAFTLPAPLRSPDKDLLRRMEWDHINELEYHSYSQKTCVVGTWKVPSYNLAFHSVIYVPKQQCRESYCAHDIRSCMRFPLNPNTVCFKSIIYSDLCPSDRGGALYCNNYGKSIFAILTTALNCGAQNLPCVFTLASKVVEMVKLVQGRMDDPIDYSKYVVTTDNDNV</sequence>
<proteinExistence type="predicted"/>
<feature type="chain" id="PRO_5015033688" evidence="1">
    <location>
        <begin position="25"/>
        <end position="360"/>
    </location>
</feature>
<dbReference type="SUPFAM" id="SSF50494">
    <property type="entry name" value="Trypsin-like serine proteases"/>
    <property type="match status" value="1"/>
</dbReference>
<dbReference type="InterPro" id="IPR043504">
    <property type="entry name" value="Peptidase_S1_PA_chymotrypsin"/>
</dbReference>
<dbReference type="EMBL" id="GBRD01016954">
    <property type="protein sequence ID" value="JAG48873.1"/>
    <property type="molecule type" value="Transcribed_RNA"/>
</dbReference>
<evidence type="ECO:0000256" key="1">
    <source>
        <dbReference type="SAM" id="SignalP"/>
    </source>
</evidence>
<dbReference type="EMBL" id="GBHO01035908">
    <property type="protein sequence ID" value="JAG07696.1"/>
    <property type="molecule type" value="Transcribed_RNA"/>
</dbReference>
<protein>
    <submittedName>
        <fullName evidence="3">Serine protease 52</fullName>
    </submittedName>
</protein>